<dbReference type="GO" id="GO:0003677">
    <property type="term" value="F:DNA binding"/>
    <property type="evidence" value="ECO:0007669"/>
    <property type="project" value="UniProtKB-KW"/>
</dbReference>
<dbReference type="InterPro" id="IPR036388">
    <property type="entry name" value="WH-like_DNA-bd_sf"/>
</dbReference>
<gene>
    <name evidence="5" type="ORF">BC008_20670</name>
</gene>
<dbReference type="GO" id="GO:0006355">
    <property type="term" value="P:regulation of DNA-templated transcription"/>
    <property type="evidence" value="ECO:0007669"/>
    <property type="project" value="InterPro"/>
</dbReference>
<proteinExistence type="predicted"/>
<name>A0A0V7ZLE3_9CYAN</name>
<dbReference type="Pfam" id="PF25873">
    <property type="entry name" value="WHD_MalT"/>
    <property type="match status" value="1"/>
</dbReference>
<dbReference type="Gene3D" id="1.25.40.10">
    <property type="entry name" value="Tetratricopeptide repeat domain"/>
    <property type="match status" value="1"/>
</dbReference>
<keyword evidence="3" id="KW-0804">Transcription</keyword>
<keyword evidence="6" id="KW-1185">Reference proteome</keyword>
<organism evidence="5 6">
    <name type="scientific">Mastigocoleus testarum BC008</name>
    <dbReference type="NCBI Taxonomy" id="371196"/>
    <lineage>
        <taxon>Bacteria</taxon>
        <taxon>Bacillati</taxon>
        <taxon>Cyanobacteriota</taxon>
        <taxon>Cyanophyceae</taxon>
        <taxon>Nostocales</taxon>
        <taxon>Hapalosiphonaceae</taxon>
        <taxon>Mastigocoleus</taxon>
    </lineage>
</organism>
<dbReference type="Gene3D" id="3.40.50.300">
    <property type="entry name" value="P-loop containing nucleotide triphosphate hydrolases"/>
    <property type="match status" value="1"/>
</dbReference>
<dbReference type="PANTHER" id="PTHR44688:SF25">
    <property type="entry name" value="HTH LUXR-TYPE DOMAIN-CONTAINING PROTEIN"/>
    <property type="match status" value="1"/>
</dbReference>
<dbReference type="InterPro" id="IPR016032">
    <property type="entry name" value="Sig_transdc_resp-reg_C-effctor"/>
</dbReference>
<dbReference type="SUPFAM" id="SSF52540">
    <property type="entry name" value="P-loop containing nucleoside triphosphate hydrolases"/>
    <property type="match status" value="1"/>
</dbReference>
<dbReference type="Pfam" id="PF00196">
    <property type="entry name" value="GerE"/>
    <property type="match status" value="1"/>
</dbReference>
<dbReference type="SUPFAM" id="SSF48452">
    <property type="entry name" value="TPR-like"/>
    <property type="match status" value="1"/>
</dbReference>
<dbReference type="AlphaFoldDB" id="A0A0V7ZLE3"/>
<comment type="caution">
    <text evidence="5">The sequence shown here is derived from an EMBL/GenBank/DDBJ whole genome shotgun (WGS) entry which is preliminary data.</text>
</comment>
<evidence type="ECO:0000313" key="5">
    <source>
        <dbReference type="EMBL" id="KST65214.1"/>
    </source>
</evidence>
<dbReference type="Gene3D" id="1.10.10.10">
    <property type="entry name" value="Winged helix-like DNA-binding domain superfamily/Winged helix DNA-binding domain"/>
    <property type="match status" value="1"/>
</dbReference>
<dbReference type="Proteomes" id="UP000053372">
    <property type="component" value="Unassembled WGS sequence"/>
</dbReference>
<dbReference type="OrthoDB" id="1137593at2"/>
<dbReference type="PANTHER" id="PTHR44688">
    <property type="entry name" value="DNA-BINDING TRANSCRIPTIONAL ACTIVATOR DEVR_DOSR"/>
    <property type="match status" value="1"/>
</dbReference>
<dbReference type="RefSeq" id="WP_058184045.1">
    <property type="nucleotide sequence ID" value="NZ_LMTZ01000110.1"/>
</dbReference>
<dbReference type="PROSITE" id="PS00622">
    <property type="entry name" value="HTH_LUXR_1"/>
    <property type="match status" value="1"/>
</dbReference>
<dbReference type="InterPro" id="IPR000792">
    <property type="entry name" value="Tscrpt_reg_LuxR_C"/>
</dbReference>
<dbReference type="Pfam" id="PF17874">
    <property type="entry name" value="TPR_MalT"/>
    <property type="match status" value="1"/>
</dbReference>
<evidence type="ECO:0000256" key="2">
    <source>
        <dbReference type="ARBA" id="ARBA00023125"/>
    </source>
</evidence>
<dbReference type="InterPro" id="IPR041617">
    <property type="entry name" value="TPR_MalT"/>
</dbReference>
<reference evidence="5 6" key="1">
    <citation type="journal article" date="2015" name="Genome Announc.">
        <title>Draft Genome of the Euendolithic (true boring) Cyanobacterium Mastigocoleus testarum strain BC008.</title>
        <authorList>
            <person name="Guida B.S."/>
            <person name="Garcia-Pichel F."/>
        </authorList>
    </citation>
    <scope>NUCLEOTIDE SEQUENCE [LARGE SCALE GENOMIC DNA]</scope>
    <source>
        <strain evidence="5 6">BC008</strain>
    </source>
</reference>
<dbReference type="PRINTS" id="PR00038">
    <property type="entry name" value="HTHLUXR"/>
</dbReference>
<dbReference type="InterPro" id="IPR011990">
    <property type="entry name" value="TPR-like_helical_dom_sf"/>
</dbReference>
<dbReference type="PROSITE" id="PS50043">
    <property type="entry name" value="HTH_LUXR_2"/>
    <property type="match status" value="1"/>
</dbReference>
<feature type="domain" description="HTH luxR-type" evidence="4">
    <location>
        <begin position="875"/>
        <end position="940"/>
    </location>
</feature>
<dbReference type="InterPro" id="IPR027417">
    <property type="entry name" value="P-loop_NTPase"/>
</dbReference>
<dbReference type="SMART" id="SM00421">
    <property type="entry name" value="HTH_LUXR"/>
    <property type="match status" value="1"/>
</dbReference>
<evidence type="ECO:0000313" key="6">
    <source>
        <dbReference type="Proteomes" id="UP000053372"/>
    </source>
</evidence>
<dbReference type="SMART" id="SM00028">
    <property type="entry name" value="TPR"/>
    <property type="match status" value="7"/>
</dbReference>
<sequence>MVSHSLLATKFFVPSIKSNLVKRDRLVTYLDRGTKGKLTLISAPAGFGKTTLLIEWLSQTKLPHTWLSLDKRDNDPIRFWTYFVAALQKLRPELGEATLALLQSPETDFEFFLTPLINEISALETDILLVLDDYHEIAVPRIHQALTFLLNHLPPFFHLVIASRSDPPLPLARLRAKAQLSEIRARELRFTVDEATFFAREVMKLNLSAEQVAVLQDKAEGWIAGLQMAAFSLQECSDVSTWIDSLQGSQRYIWDYLTEEVLEQQPEDLKSFLLKTSILDRLCGSLCDAVLQTEDSTEKLSYLDRINLFVVSLDENRCWYRYHHLFGELLCHYLQKQEPGEICEYHCRAARWYEQQQLMDEAFKHALAAQNWELAADLVEKEACQRFIDSDTSTLLTHLQAIPNEIICLSPWLCMYYAWTLWFTSGDVAGARQYLEDAKLAVNNKPLSKEKTSWTNHPSANEFDDFWASTATLKSYLSHEKDITEAIHLAKKALKIIPEYNYWLRSLALMNLGGSYYFIDDFEQAEPVLVEAIEVSTHCKQVDKIKAQYIDRTAESAVTSLCLRSELKELHGEFSSAVAICQEALDIVTKRRWLENAPGIFAQTVMGKLLWKQNKLEQASNYLTQGKDRSSPLKKSAFATIRRIYLALVRQAQGNFTAAWEAIEEAEQIERSRQQGFNFEFRTFLTLDVVKVRLWLAQGNLDEAVTWMQSKGLGIDDKLTYNSELDYIALARIFIAQENWKKALHLLKRLQKSTESNQRIARTIEVLILQIVIYQAQNQVDLSLNQLEYALSLVHPQGYLRLFLDVGESMRELLHCAAKRDIYPNYVNWLLIAFGHLEENTKIKSQSISQIQTKSQVQTESQIQNKSQLQTKSQSKFLVEPLSDRELEILQYIALGHSNQNIAEKLFISLATVKWHSSNIYSKLGVKNRNQAVVRARELGILG</sequence>
<dbReference type="InterPro" id="IPR019734">
    <property type="entry name" value="TPR_rpt"/>
</dbReference>
<evidence type="ECO:0000259" key="4">
    <source>
        <dbReference type="PROSITE" id="PS50043"/>
    </source>
</evidence>
<evidence type="ECO:0000256" key="3">
    <source>
        <dbReference type="ARBA" id="ARBA00023163"/>
    </source>
</evidence>
<dbReference type="InterPro" id="IPR059106">
    <property type="entry name" value="WHD_MalT"/>
</dbReference>
<accession>A0A0V7ZLE3</accession>
<keyword evidence="2" id="KW-0238">DNA-binding</keyword>
<dbReference type="EMBL" id="LMTZ01000110">
    <property type="protein sequence ID" value="KST65214.1"/>
    <property type="molecule type" value="Genomic_DNA"/>
</dbReference>
<evidence type="ECO:0000256" key="1">
    <source>
        <dbReference type="ARBA" id="ARBA00023015"/>
    </source>
</evidence>
<dbReference type="SUPFAM" id="SSF46894">
    <property type="entry name" value="C-terminal effector domain of the bipartite response regulators"/>
    <property type="match status" value="1"/>
</dbReference>
<protein>
    <recommendedName>
        <fullName evidence="4">HTH luxR-type domain-containing protein</fullName>
    </recommendedName>
</protein>
<keyword evidence="1" id="KW-0805">Transcription regulation</keyword>
<dbReference type="CDD" id="cd06170">
    <property type="entry name" value="LuxR_C_like"/>
    <property type="match status" value="1"/>
</dbReference>